<organism evidence="2 3">
    <name type="scientific">Prunus persica</name>
    <name type="common">Peach</name>
    <name type="synonym">Amygdalus persica</name>
    <dbReference type="NCBI Taxonomy" id="3760"/>
    <lineage>
        <taxon>Eukaryota</taxon>
        <taxon>Viridiplantae</taxon>
        <taxon>Streptophyta</taxon>
        <taxon>Embryophyta</taxon>
        <taxon>Tracheophyta</taxon>
        <taxon>Spermatophyta</taxon>
        <taxon>Magnoliopsida</taxon>
        <taxon>eudicotyledons</taxon>
        <taxon>Gunneridae</taxon>
        <taxon>Pentapetalae</taxon>
        <taxon>rosids</taxon>
        <taxon>fabids</taxon>
        <taxon>Rosales</taxon>
        <taxon>Rosaceae</taxon>
        <taxon>Amygdaloideae</taxon>
        <taxon>Amygdaleae</taxon>
        <taxon>Prunus</taxon>
    </lineage>
</organism>
<dbReference type="Gramene" id="ONI05594">
    <property type="protein sequence ID" value="ONI05594"/>
    <property type="gene ID" value="PRUPE_5G014400"/>
</dbReference>
<dbReference type="InterPro" id="IPR024752">
    <property type="entry name" value="Myb/SANT-like_dom"/>
</dbReference>
<gene>
    <name evidence="2" type="ORF">PRUPE_5G014400</name>
</gene>
<feature type="domain" description="Myb/SANT-like" evidence="1">
    <location>
        <begin position="4"/>
        <end position="76"/>
    </location>
</feature>
<dbReference type="AlphaFoldDB" id="A0A251P1U8"/>
<evidence type="ECO:0000313" key="3">
    <source>
        <dbReference type="Proteomes" id="UP000006882"/>
    </source>
</evidence>
<dbReference type="PANTHER" id="PTHR46929">
    <property type="entry name" value="EXPRESSED PROTEIN"/>
    <property type="match status" value="1"/>
</dbReference>
<proteinExistence type="predicted"/>
<dbReference type="Proteomes" id="UP000006882">
    <property type="component" value="Chromosome G5"/>
</dbReference>
<evidence type="ECO:0000313" key="2">
    <source>
        <dbReference type="EMBL" id="ONI05594.1"/>
    </source>
</evidence>
<sequence length="171" mass="18834">MEYTMERSLADILREERQLGHKGDGGWNAVAYNTAAAILSAQFDIEVSADNIRNRVKTWKRFYGIVSDILSQSTFSTEGQSCKRGHEGRFAVPLRNSNPPGKPKGKSSSCYCSKAIDANLASAHYFKIFFTIAPSINPVFPPTDRSHVAFLGASNPIFLLQSNSSQLCVNL</sequence>
<dbReference type="EMBL" id="CM007655">
    <property type="protein sequence ID" value="ONI05594.1"/>
    <property type="molecule type" value="Genomic_DNA"/>
</dbReference>
<name>A0A251P1U8_PRUPE</name>
<keyword evidence="3" id="KW-1185">Reference proteome</keyword>
<dbReference type="Pfam" id="PF12776">
    <property type="entry name" value="Myb_DNA-bind_3"/>
    <property type="match status" value="1"/>
</dbReference>
<dbReference type="PANTHER" id="PTHR46929:SF3">
    <property type="entry name" value="MYB_SANT-LIKE DOMAIN-CONTAINING PROTEIN"/>
    <property type="match status" value="1"/>
</dbReference>
<protein>
    <recommendedName>
        <fullName evidence="1">Myb/SANT-like domain-containing protein</fullName>
    </recommendedName>
</protein>
<reference evidence="2 3" key="1">
    <citation type="journal article" date="2013" name="Nat. Genet.">
        <title>The high-quality draft genome of peach (Prunus persica) identifies unique patterns of genetic diversity, domestication and genome evolution.</title>
        <authorList>
            <consortium name="International Peach Genome Initiative"/>
            <person name="Verde I."/>
            <person name="Abbott A.G."/>
            <person name="Scalabrin S."/>
            <person name="Jung S."/>
            <person name="Shu S."/>
            <person name="Marroni F."/>
            <person name="Zhebentyayeva T."/>
            <person name="Dettori M.T."/>
            <person name="Grimwood J."/>
            <person name="Cattonaro F."/>
            <person name="Zuccolo A."/>
            <person name="Rossini L."/>
            <person name="Jenkins J."/>
            <person name="Vendramin E."/>
            <person name="Meisel L.A."/>
            <person name="Decroocq V."/>
            <person name="Sosinski B."/>
            <person name="Prochnik S."/>
            <person name="Mitros T."/>
            <person name="Policriti A."/>
            <person name="Cipriani G."/>
            <person name="Dondini L."/>
            <person name="Ficklin S."/>
            <person name="Goodstein D.M."/>
            <person name="Xuan P."/>
            <person name="Del Fabbro C."/>
            <person name="Aramini V."/>
            <person name="Copetti D."/>
            <person name="Gonzalez S."/>
            <person name="Horner D.S."/>
            <person name="Falchi R."/>
            <person name="Lucas S."/>
            <person name="Mica E."/>
            <person name="Maldonado J."/>
            <person name="Lazzari B."/>
            <person name="Bielenberg D."/>
            <person name="Pirona R."/>
            <person name="Miculan M."/>
            <person name="Barakat A."/>
            <person name="Testolin R."/>
            <person name="Stella A."/>
            <person name="Tartarini S."/>
            <person name="Tonutti P."/>
            <person name="Arus P."/>
            <person name="Orellana A."/>
            <person name="Wells C."/>
            <person name="Main D."/>
            <person name="Vizzotto G."/>
            <person name="Silva H."/>
            <person name="Salamini F."/>
            <person name="Schmutz J."/>
            <person name="Morgante M."/>
            <person name="Rokhsar D.S."/>
        </authorList>
    </citation>
    <scope>NUCLEOTIDE SEQUENCE [LARGE SCALE GENOMIC DNA]</scope>
    <source>
        <strain evidence="3">cv. Nemared</strain>
    </source>
</reference>
<evidence type="ECO:0000259" key="1">
    <source>
        <dbReference type="Pfam" id="PF12776"/>
    </source>
</evidence>
<accession>A0A251P1U8</accession>